<accession>A0A172XW77</accession>
<evidence type="ECO:0000313" key="2">
    <source>
        <dbReference type="Proteomes" id="UP000077824"/>
    </source>
</evidence>
<protein>
    <submittedName>
        <fullName evidence="1">Uncharacterized protein</fullName>
    </submittedName>
</protein>
<keyword evidence="2" id="KW-1185">Reference proteome</keyword>
<dbReference type="STRING" id="1685010.A0O34_12370"/>
<dbReference type="AlphaFoldDB" id="A0A172XW77"/>
<proteinExistence type="predicted"/>
<name>A0A172XW77_9FLAO</name>
<reference evidence="1 2" key="1">
    <citation type="submission" date="2016-04" db="EMBL/GenBank/DDBJ databases">
        <title>Complete Genome Sequence of Chryseobacterium sp. IHBB 10212.</title>
        <authorList>
            <person name="Pal M."/>
            <person name="Swarnkar M.K."/>
            <person name="Kaushal K."/>
            <person name="Chhibber S."/>
            <person name="Singh A.K."/>
            <person name="Gulati A."/>
        </authorList>
    </citation>
    <scope>NUCLEOTIDE SEQUENCE [LARGE SCALE GENOMIC DNA]</scope>
    <source>
        <strain evidence="1 2">IHBB 10212</strain>
    </source>
</reference>
<gene>
    <name evidence="1" type="ORF">A0O34_12370</name>
</gene>
<evidence type="ECO:0000313" key="1">
    <source>
        <dbReference type="EMBL" id="ANF51257.1"/>
    </source>
</evidence>
<sequence>MKFNIQTVPISRTVFFIFTSQKRKENMKKIETKIDEAFKNTFLLPREKVVTDFLVDVLNSKYKFREDDQKIEVISLYYYASSPLSFLFALPNYEYYSPDKTIQIAELHLKEHSFEDYSYIDVQELCKKVLNENSIDYSAYLDEDNQLDYANYWENQFGLESDFLMNCWRNAKEKTQSKMIGFLESSDAGGGLFDLDNGYEVPFDVDVDEYLQSQGFTIKKEI</sequence>
<dbReference type="Proteomes" id="UP000077824">
    <property type="component" value="Chromosome"/>
</dbReference>
<dbReference type="EMBL" id="CP015199">
    <property type="protein sequence ID" value="ANF51257.1"/>
    <property type="molecule type" value="Genomic_DNA"/>
</dbReference>
<dbReference type="KEGG" id="chh:A0O34_12370"/>
<organism evidence="1 2">
    <name type="scientific">Chryseobacterium glaciei</name>
    <dbReference type="NCBI Taxonomy" id="1685010"/>
    <lineage>
        <taxon>Bacteria</taxon>
        <taxon>Pseudomonadati</taxon>
        <taxon>Bacteroidota</taxon>
        <taxon>Flavobacteriia</taxon>
        <taxon>Flavobacteriales</taxon>
        <taxon>Weeksellaceae</taxon>
        <taxon>Chryseobacterium group</taxon>
        <taxon>Chryseobacterium</taxon>
    </lineage>
</organism>